<dbReference type="Pfam" id="PF13489">
    <property type="entry name" value="Methyltransf_23"/>
    <property type="match status" value="1"/>
</dbReference>
<organism evidence="1 2">
    <name type="scientific">Mucilaginibacter galii</name>
    <dbReference type="NCBI Taxonomy" id="2005073"/>
    <lineage>
        <taxon>Bacteria</taxon>
        <taxon>Pseudomonadati</taxon>
        <taxon>Bacteroidota</taxon>
        <taxon>Sphingobacteriia</taxon>
        <taxon>Sphingobacteriales</taxon>
        <taxon>Sphingobacteriaceae</taxon>
        <taxon>Mucilaginibacter</taxon>
    </lineage>
</organism>
<dbReference type="RefSeq" id="WP_188418688.1">
    <property type="nucleotide sequence ID" value="NZ_BMDO01000014.1"/>
</dbReference>
<gene>
    <name evidence="1" type="ORF">GCM10011425_37890</name>
</gene>
<comment type="caution">
    <text evidence="1">The sequence shown here is derived from an EMBL/GenBank/DDBJ whole genome shotgun (WGS) entry which is preliminary data.</text>
</comment>
<dbReference type="Proteomes" id="UP000662074">
    <property type="component" value="Unassembled WGS sequence"/>
</dbReference>
<dbReference type="AlphaFoldDB" id="A0A917JDK4"/>
<proteinExistence type="predicted"/>
<dbReference type="EMBL" id="BMDO01000014">
    <property type="protein sequence ID" value="GGI52577.1"/>
    <property type="molecule type" value="Genomic_DNA"/>
</dbReference>
<evidence type="ECO:0008006" key="3">
    <source>
        <dbReference type="Google" id="ProtNLM"/>
    </source>
</evidence>
<dbReference type="SUPFAM" id="SSF53335">
    <property type="entry name" value="S-adenosyl-L-methionine-dependent methyltransferases"/>
    <property type="match status" value="1"/>
</dbReference>
<evidence type="ECO:0000313" key="2">
    <source>
        <dbReference type="Proteomes" id="UP000662074"/>
    </source>
</evidence>
<evidence type="ECO:0000313" key="1">
    <source>
        <dbReference type="EMBL" id="GGI52577.1"/>
    </source>
</evidence>
<accession>A0A917JDK4</accession>
<keyword evidence="2" id="KW-1185">Reference proteome</keyword>
<dbReference type="InterPro" id="IPR029063">
    <property type="entry name" value="SAM-dependent_MTases_sf"/>
</dbReference>
<sequence>MKSKITGGDTTLLFTTKVLSKYDVKYYRCNDTGFIQTEEPYWLNEAYSSAITKLDIGLPYRNIHQSESVGKVLLTSFNKHAKFLDYAGGYGLFTRLMRDKGFDFYNTDKYCQNLFADYFDLKDLPSTTRFELTTAFEVFEHLSQPATEMKEMLNYADNLLFSTELQPTHVVSVDDWWYFAPETGQHISFYTEAALAHLAKQAGYNFYTDRHSLHLYTKQEFKSNPLIQPKDSFLLRKAKKFVRKTEQKKYTYPESRLMKDYEFIKSKLI</sequence>
<reference evidence="1" key="2">
    <citation type="submission" date="2020-09" db="EMBL/GenBank/DDBJ databases">
        <authorList>
            <person name="Sun Q."/>
            <person name="Sedlacek I."/>
        </authorList>
    </citation>
    <scope>NUCLEOTIDE SEQUENCE</scope>
    <source>
        <strain evidence="1">CCM 8711</strain>
    </source>
</reference>
<name>A0A917JDK4_9SPHI</name>
<reference evidence="1" key="1">
    <citation type="journal article" date="2014" name="Int. J. Syst. Evol. Microbiol.">
        <title>Complete genome sequence of Corynebacterium casei LMG S-19264T (=DSM 44701T), isolated from a smear-ripened cheese.</title>
        <authorList>
            <consortium name="US DOE Joint Genome Institute (JGI-PGF)"/>
            <person name="Walter F."/>
            <person name="Albersmeier A."/>
            <person name="Kalinowski J."/>
            <person name="Ruckert C."/>
        </authorList>
    </citation>
    <scope>NUCLEOTIDE SEQUENCE</scope>
    <source>
        <strain evidence="1">CCM 8711</strain>
    </source>
</reference>
<dbReference type="Gene3D" id="3.40.50.150">
    <property type="entry name" value="Vaccinia Virus protein VP39"/>
    <property type="match status" value="1"/>
</dbReference>
<protein>
    <recommendedName>
        <fullName evidence="3">Class I SAM-dependent methyltransferase</fullName>
    </recommendedName>
</protein>